<keyword evidence="7 12" id="KW-0472">Membrane</keyword>
<evidence type="ECO:0000256" key="9">
    <source>
        <dbReference type="ARBA" id="ARBA00023170"/>
    </source>
</evidence>
<keyword evidence="6 11" id="KW-0297">G-protein coupled receptor</keyword>
<evidence type="ECO:0000313" key="14">
    <source>
        <dbReference type="Ensembl" id="ENSSFAP00005001162.1"/>
    </source>
</evidence>
<feature type="transmembrane region" description="Helical" evidence="12">
    <location>
        <begin position="243"/>
        <end position="266"/>
    </location>
</feature>
<dbReference type="PROSITE" id="PS00237">
    <property type="entry name" value="G_PROTEIN_RECEP_F1_1"/>
    <property type="match status" value="1"/>
</dbReference>
<feature type="transmembrane region" description="Helical" evidence="12">
    <location>
        <begin position="278"/>
        <end position="297"/>
    </location>
</feature>
<comment type="similarity">
    <text evidence="11">Belongs to the G-protein coupled receptor 1 family.</text>
</comment>
<feature type="transmembrane region" description="Helical" evidence="12">
    <location>
        <begin position="148"/>
        <end position="171"/>
    </location>
</feature>
<evidence type="ECO:0000256" key="11">
    <source>
        <dbReference type="RuleBase" id="RU000688"/>
    </source>
</evidence>
<dbReference type="FunFam" id="1.20.1070.10:FF:000523">
    <property type="entry name" value="5-hydroxytryptamine receptor 2B"/>
    <property type="match status" value="1"/>
</dbReference>
<keyword evidence="4 11" id="KW-0812">Transmembrane</keyword>
<dbReference type="PANTHER" id="PTHR24249">
    <property type="entry name" value="HISTAMINE RECEPTOR-RELATED G-PROTEIN COUPLED RECEPTOR"/>
    <property type="match status" value="1"/>
</dbReference>
<reference evidence="14" key="1">
    <citation type="submission" date="2019-06" db="EMBL/GenBank/DDBJ databases">
        <authorList>
            <consortium name="Wellcome Sanger Institute Data Sharing"/>
        </authorList>
    </citation>
    <scope>NUCLEOTIDE SEQUENCE [LARGE SCALE GENOMIC DNA]</scope>
</reference>
<keyword evidence="9 11" id="KW-0675">Receptor</keyword>
<organism evidence="14 15">
    <name type="scientific">Salarias fasciatus</name>
    <name type="common">Jewelled blenny</name>
    <name type="synonym">Blennius fasciatus</name>
    <dbReference type="NCBI Taxonomy" id="181472"/>
    <lineage>
        <taxon>Eukaryota</taxon>
        <taxon>Metazoa</taxon>
        <taxon>Chordata</taxon>
        <taxon>Craniata</taxon>
        <taxon>Vertebrata</taxon>
        <taxon>Euteleostomi</taxon>
        <taxon>Actinopterygii</taxon>
        <taxon>Neopterygii</taxon>
        <taxon>Teleostei</taxon>
        <taxon>Neoteleostei</taxon>
        <taxon>Acanthomorphata</taxon>
        <taxon>Ovalentaria</taxon>
        <taxon>Blenniimorphae</taxon>
        <taxon>Blenniiformes</taxon>
        <taxon>Blennioidei</taxon>
        <taxon>Blenniidae</taxon>
        <taxon>Salariinae</taxon>
        <taxon>Salarias</taxon>
    </lineage>
</organism>
<evidence type="ECO:0000256" key="5">
    <source>
        <dbReference type="ARBA" id="ARBA00022989"/>
    </source>
</evidence>
<dbReference type="PANTHER" id="PTHR24249:SF415">
    <property type="entry name" value="TRACE AMINE-ASSOCIATED RECEPTOR 1"/>
    <property type="match status" value="1"/>
</dbReference>
<dbReference type="OMA" id="FSITIFM"/>
<dbReference type="GO" id="GO:0051378">
    <property type="term" value="F:serotonin binding"/>
    <property type="evidence" value="ECO:0007669"/>
    <property type="project" value="UniProtKB-ARBA"/>
</dbReference>
<dbReference type="GO" id="GO:0001594">
    <property type="term" value="F:trace-amine receptor activity"/>
    <property type="evidence" value="ECO:0007669"/>
    <property type="project" value="TreeGrafter"/>
</dbReference>
<feature type="transmembrane region" description="Helical" evidence="12">
    <location>
        <begin position="191"/>
        <end position="211"/>
    </location>
</feature>
<keyword evidence="5 12" id="KW-1133">Transmembrane helix</keyword>
<dbReference type="AlphaFoldDB" id="A0A672F6Q7"/>
<evidence type="ECO:0000256" key="8">
    <source>
        <dbReference type="ARBA" id="ARBA00023157"/>
    </source>
</evidence>
<reference evidence="14" key="3">
    <citation type="submission" date="2025-09" db="UniProtKB">
        <authorList>
            <consortium name="Ensembl"/>
        </authorList>
    </citation>
    <scope>IDENTIFICATION</scope>
</reference>
<evidence type="ECO:0000256" key="1">
    <source>
        <dbReference type="ARBA" id="ARBA00004651"/>
    </source>
</evidence>
<feature type="transmembrane region" description="Helical" evidence="12">
    <location>
        <begin position="31"/>
        <end position="56"/>
    </location>
</feature>
<evidence type="ECO:0000256" key="10">
    <source>
        <dbReference type="ARBA" id="ARBA00023224"/>
    </source>
</evidence>
<evidence type="ECO:0000256" key="6">
    <source>
        <dbReference type="ARBA" id="ARBA00023040"/>
    </source>
</evidence>
<dbReference type="InterPro" id="IPR017452">
    <property type="entry name" value="GPCR_Rhodpsn_7TM"/>
</dbReference>
<protein>
    <submittedName>
        <fullName evidence="14">Trace amine associated receptor 1</fullName>
    </submittedName>
</protein>
<dbReference type="InterPro" id="IPR000276">
    <property type="entry name" value="GPCR_Rhodpsn"/>
</dbReference>
<keyword evidence="2" id="KW-1003">Cell membrane</keyword>
<dbReference type="Ensembl" id="ENSSFAT00005001222.1">
    <property type="protein sequence ID" value="ENSSFAP00005001162.1"/>
    <property type="gene ID" value="ENSSFAG00005000850.1"/>
</dbReference>
<feature type="transmembrane region" description="Helical" evidence="12">
    <location>
        <begin position="68"/>
        <end position="89"/>
    </location>
</feature>
<dbReference type="SUPFAM" id="SSF81321">
    <property type="entry name" value="Family A G protein-coupled receptor-like"/>
    <property type="match status" value="1"/>
</dbReference>
<dbReference type="InParanoid" id="A0A672F6Q7"/>
<evidence type="ECO:0000256" key="3">
    <source>
        <dbReference type="ARBA" id="ARBA00022610"/>
    </source>
</evidence>
<dbReference type="Proteomes" id="UP000472267">
    <property type="component" value="Chromosome 15"/>
</dbReference>
<dbReference type="InterPro" id="IPR050569">
    <property type="entry name" value="TAAR"/>
</dbReference>
<reference evidence="14" key="2">
    <citation type="submission" date="2025-08" db="UniProtKB">
        <authorList>
            <consortium name="Ensembl"/>
        </authorList>
    </citation>
    <scope>IDENTIFICATION</scope>
</reference>
<keyword evidence="10 11" id="KW-0807">Transducer</keyword>
<evidence type="ECO:0000256" key="4">
    <source>
        <dbReference type="ARBA" id="ARBA00022692"/>
    </source>
</evidence>
<evidence type="ECO:0000256" key="2">
    <source>
        <dbReference type="ARBA" id="ARBA00022475"/>
    </source>
</evidence>
<keyword evidence="3" id="KW-0085">Behavior</keyword>
<dbReference type="GO" id="GO:0005886">
    <property type="term" value="C:plasma membrane"/>
    <property type="evidence" value="ECO:0007669"/>
    <property type="project" value="UniProtKB-SubCell"/>
</dbReference>
<dbReference type="PROSITE" id="PS50262">
    <property type="entry name" value="G_PROTEIN_RECEP_F1_2"/>
    <property type="match status" value="1"/>
</dbReference>
<dbReference type="SMART" id="SM01381">
    <property type="entry name" value="7TM_GPCR_Srsx"/>
    <property type="match status" value="1"/>
</dbReference>
<keyword evidence="15" id="KW-1185">Reference proteome</keyword>
<evidence type="ECO:0000313" key="15">
    <source>
        <dbReference type="Proteomes" id="UP000472267"/>
    </source>
</evidence>
<keyword evidence="8" id="KW-1015">Disulfide bond</keyword>
<comment type="subcellular location">
    <subcellularLocation>
        <location evidence="1">Cell membrane</location>
        <topology evidence="1">Multi-pass membrane protein</topology>
    </subcellularLocation>
</comment>
<proteinExistence type="inferred from homology"/>
<accession>A0A672F6Q7</accession>
<evidence type="ECO:0000259" key="13">
    <source>
        <dbReference type="PROSITE" id="PS50262"/>
    </source>
</evidence>
<name>A0A672F6Q7_SALFA</name>
<dbReference type="Pfam" id="PF00001">
    <property type="entry name" value="7tm_1"/>
    <property type="match status" value="1"/>
</dbReference>
<dbReference type="PRINTS" id="PR00237">
    <property type="entry name" value="GPCRRHODOPSN"/>
</dbReference>
<dbReference type="Gene3D" id="1.20.1070.10">
    <property type="entry name" value="Rhodopsin 7-helix transmembrane proteins"/>
    <property type="match status" value="1"/>
</dbReference>
<sequence length="329" mass="37222">MKPKFILNRTDDVFEYEILCNVSSQAVTVTSYLLCAFVGSLSVLVTCGNCLVIISIMYFKQLHTPTNYLILSLAVADLLVGIIVLPFSTVLSVTLCWDVTGVLCKVKNTFDVFLCTSSILNLCFISVDRYYVVCQPLAYKTKMTVRTVVIMILLTWTASALLGVGTTLRGLDPGQSHQKYHVFQIQKSAEMGPVFAFYVPTFIILMIYLKIFRVAHRQARSIQNNTKCKAGVSKMERKATKTLAIVVGVFLLSWSPFFLSVSFYRLSGNTIQLTLIEAFKWFGFSNSLLNPFVYAFFYKWFRSAFKMIIFVKIFRQDVSNAKLSSFTIC</sequence>
<evidence type="ECO:0000256" key="12">
    <source>
        <dbReference type="SAM" id="Phobius"/>
    </source>
</evidence>
<evidence type="ECO:0000256" key="7">
    <source>
        <dbReference type="ARBA" id="ARBA00023136"/>
    </source>
</evidence>
<feature type="domain" description="G-protein coupled receptors family 1 profile" evidence="13">
    <location>
        <begin position="48"/>
        <end position="294"/>
    </location>
</feature>